<dbReference type="InterPro" id="IPR011009">
    <property type="entry name" value="Kinase-like_dom_sf"/>
</dbReference>
<evidence type="ECO:0000256" key="7">
    <source>
        <dbReference type="ARBA" id="ARBA00022737"/>
    </source>
</evidence>
<evidence type="ECO:0000256" key="13">
    <source>
        <dbReference type="ARBA" id="ARBA00023170"/>
    </source>
</evidence>
<evidence type="ECO:0000313" key="23">
    <source>
        <dbReference type="Proteomes" id="UP000000226"/>
    </source>
</evidence>
<dbReference type="InterPro" id="IPR038408">
    <property type="entry name" value="GNK2_sf"/>
</dbReference>
<dbReference type="CDD" id="cd14066">
    <property type="entry name" value="STKc_IRAK"/>
    <property type="match status" value="1"/>
</dbReference>
<keyword evidence="4" id="KW-0808">Transferase</keyword>
<gene>
    <name evidence="22" type="ORF">PHAVU_002G049500g</name>
</gene>
<dbReference type="PANTHER" id="PTHR27002:SF1050">
    <property type="entry name" value="CYSTEINE-RICH RECEPTOR-LIKE PROTEIN KINASE 5"/>
    <property type="match status" value="1"/>
</dbReference>
<dbReference type="EMBL" id="CM002289">
    <property type="protein sequence ID" value="ESW29178.1"/>
    <property type="molecule type" value="Genomic_DNA"/>
</dbReference>
<keyword evidence="5 19" id="KW-0812">Transmembrane</keyword>
<dbReference type="OMA" id="AYHISYA"/>
<dbReference type="GO" id="GO:0005524">
    <property type="term" value="F:ATP binding"/>
    <property type="evidence" value="ECO:0007669"/>
    <property type="project" value="UniProtKB-UniRule"/>
</dbReference>
<dbReference type="CDD" id="cd23509">
    <property type="entry name" value="Gnk2-like"/>
    <property type="match status" value="2"/>
</dbReference>
<evidence type="ECO:0000256" key="17">
    <source>
        <dbReference type="PROSITE-ProRule" id="PRU10141"/>
    </source>
</evidence>
<evidence type="ECO:0000256" key="6">
    <source>
        <dbReference type="ARBA" id="ARBA00022729"/>
    </source>
</evidence>
<dbReference type="SUPFAM" id="SSF56112">
    <property type="entry name" value="Protein kinase-like (PK-like)"/>
    <property type="match status" value="1"/>
</dbReference>
<keyword evidence="3" id="KW-0597">Phosphoprotein</keyword>
<dbReference type="Gene3D" id="3.30.430.20">
    <property type="entry name" value="Gnk2 domain, C-X8-C-X2-C motif"/>
    <property type="match status" value="2"/>
</dbReference>
<evidence type="ECO:0008006" key="24">
    <source>
        <dbReference type="Google" id="ProtNLM"/>
    </source>
</evidence>
<feature type="binding site" evidence="17">
    <location>
        <position position="422"/>
    </location>
    <ligand>
        <name>ATP</name>
        <dbReference type="ChEBI" id="CHEBI:30616"/>
    </ligand>
</feature>
<dbReference type="GO" id="GO:0042742">
    <property type="term" value="P:defense response to bacterium"/>
    <property type="evidence" value="ECO:0007669"/>
    <property type="project" value="TreeGrafter"/>
</dbReference>
<keyword evidence="8 17" id="KW-0547">Nucleotide-binding</keyword>
<dbReference type="eggNOG" id="ENOG502QWDY">
    <property type="taxonomic scope" value="Eukaryota"/>
</dbReference>
<evidence type="ECO:0000256" key="12">
    <source>
        <dbReference type="ARBA" id="ARBA00023136"/>
    </source>
</evidence>
<dbReference type="Pfam" id="PF01657">
    <property type="entry name" value="Stress-antifung"/>
    <property type="match status" value="2"/>
</dbReference>
<keyword evidence="11 19" id="KW-1133">Transmembrane helix</keyword>
<dbReference type="InterPro" id="IPR001245">
    <property type="entry name" value="Ser-Thr/Tyr_kinase_cat_dom"/>
</dbReference>
<evidence type="ECO:0000256" key="19">
    <source>
        <dbReference type="SAM" id="Phobius"/>
    </source>
</evidence>
<feature type="domain" description="Protein kinase" evidence="20">
    <location>
        <begin position="394"/>
        <end position="680"/>
    </location>
</feature>
<evidence type="ECO:0000259" key="20">
    <source>
        <dbReference type="PROSITE" id="PS50011"/>
    </source>
</evidence>
<feature type="domain" description="Gnk2-homologous" evidence="21">
    <location>
        <begin position="81"/>
        <end position="183"/>
    </location>
</feature>
<feature type="transmembrane region" description="Helical" evidence="19">
    <location>
        <begin position="334"/>
        <end position="356"/>
    </location>
</feature>
<evidence type="ECO:0000256" key="16">
    <source>
        <dbReference type="ARBA" id="ARBA00047951"/>
    </source>
</evidence>
<accession>V7CIL8</accession>
<dbReference type="Gene3D" id="1.10.510.10">
    <property type="entry name" value="Transferase(Phosphotransferase) domain 1"/>
    <property type="match status" value="1"/>
</dbReference>
<comment type="catalytic activity">
    <reaction evidence="15">
        <text>L-seryl-[protein] + ATP = O-phospho-L-seryl-[protein] + ADP + H(+)</text>
        <dbReference type="Rhea" id="RHEA:17989"/>
        <dbReference type="Rhea" id="RHEA-COMP:9863"/>
        <dbReference type="Rhea" id="RHEA-COMP:11604"/>
        <dbReference type="ChEBI" id="CHEBI:15378"/>
        <dbReference type="ChEBI" id="CHEBI:29999"/>
        <dbReference type="ChEBI" id="CHEBI:30616"/>
        <dbReference type="ChEBI" id="CHEBI:83421"/>
        <dbReference type="ChEBI" id="CHEBI:456216"/>
    </reaction>
</comment>
<dbReference type="AlphaFoldDB" id="V7CIL8"/>
<keyword evidence="12 19" id="KW-0472">Membrane</keyword>
<dbReference type="FunFam" id="3.30.430.20:FF:000013">
    <property type="entry name" value="Cysteine-rich RLK (RECEPTOR-like protein kinase) 23"/>
    <property type="match status" value="1"/>
</dbReference>
<dbReference type="InterPro" id="IPR008271">
    <property type="entry name" value="Ser/Thr_kinase_AS"/>
</dbReference>
<dbReference type="GO" id="GO:0005886">
    <property type="term" value="C:plasma membrane"/>
    <property type="evidence" value="ECO:0007669"/>
    <property type="project" value="TreeGrafter"/>
</dbReference>
<proteinExistence type="predicted"/>
<keyword evidence="7" id="KW-0677">Repeat</keyword>
<sequence>MFLYYTHVRLSHLLYISSQHEAQVSPKSQGDSTQTAKRVMRGEREMVTDVSMASLKLLLLLFILSFLHFNTCKAQELNSDPVYLYHNCSGGNTTANSAYQLNLGTLLTSLSSNASTEFSNNTVGTSSSDRVYGLFMCRGDVPSTLCHQCVLNATRRLRSDCSLAKQAVIWYDECTVRYSNISFFSTVATRPRVGLLNTGNISNPEAFMTLLFSTINTTADEAANFHMGVKKYATNQANFSGFQTLYCLAQCTPDLSPGDCRNCLSGVIGDLPWCCQGKQGGRVLYPSCNVRYELYPFYRATATPSPSPSPSPPLLPPPTSGNSRGGGGISAGTIVAIVVPISVAVLLFIVGICFLSRRARKKASAKEGKNVDDITTLESLQFGFGTIEAATNNFSADNKLGEGGFGEVFKGTLPSGQVIAVKRLSKSSGQGGEEFKNEVVVVAKLQHRNLVRLLGFCLQGEEKILVYEYVPNKSLDYTLFDPEKQSELDWRRRYKIIQGTARGTQYLHEDSRLRIIHRDLKASNILLDGDMNPKISDFGMARIFGVDQTQGNTDRIVGTYGYMAPEYAMHGEFSVKSDVYSFGVLLMEIISGKKNSSFYQTDGAEDLLSYAWLLWKDGTPLELMDPILRESYNQNEIIRSIHIGLLCVQEDPEDRPTMATIVLMLDSNTVTLPTPKRPAFFIHSGTDATMPKGQQFDQSITKSLPMSINDVSISEMDPR</sequence>
<evidence type="ECO:0000256" key="11">
    <source>
        <dbReference type="ARBA" id="ARBA00022989"/>
    </source>
</evidence>
<evidence type="ECO:0000256" key="5">
    <source>
        <dbReference type="ARBA" id="ARBA00022692"/>
    </source>
</evidence>
<evidence type="ECO:0000256" key="1">
    <source>
        <dbReference type="ARBA" id="ARBA00004167"/>
    </source>
</evidence>
<evidence type="ECO:0000313" key="22">
    <source>
        <dbReference type="EMBL" id="ESW29178.1"/>
    </source>
</evidence>
<dbReference type="InterPro" id="IPR000719">
    <property type="entry name" value="Prot_kinase_dom"/>
</dbReference>
<keyword evidence="13" id="KW-0675">Receptor</keyword>
<dbReference type="PROSITE" id="PS00107">
    <property type="entry name" value="PROTEIN_KINASE_ATP"/>
    <property type="match status" value="1"/>
</dbReference>
<evidence type="ECO:0000259" key="21">
    <source>
        <dbReference type="PROSITE" id="PS51473"/>
    </source>
</evidence>
<dbReference type="FunFam" id="3.30.430.20:FF:000012">
    <property type="entry name" value="Cysteine-rich receptor-like protein kinase 25"/>
    <property type="match status" value="1"/>
</dbReference>
<dbReference type="Proteomes" id="UP000000226">
    <property type="component" value="Chromosome 2"/>
</dbReference>
<feature type="region of interest" description="Disordered" evidence="18">
    <location>
        <begin position="303"/>
        <end position="324"/>
    </location>
</feature>
<keyword evidence="9" id="KW-0418">Kinase</keyword>
<protein>
    <recommendedName>
        <fullName evidence="24">Cysteine-rich receptor-like protein kinase 10</fullName>
    </recommendedName>
</protein>
<feature type="domain" description="Gnk2-homologous" evidence="21">
    <location>
        <begin position="189"/>
        <end position="297"/>
    </location>
</feature>
<evidence type="ECO:0000256" key="8">
    <source>
        <dbReference type="ARBA" id="ARBA00022741"/>
    </source>
</evidence>
<keyword evidence="6" id="KW-0732">Signal</keyword>
<dbReference type="Pfam" id="PF07714">
    <property type="entry name" value="PK_Tyr_Ser-Thr"/>
    <property type="match status" value="1"/>
</dbReference>
<evidence type="ECO:0000256" key="9">
    <source>
        <dbReference type="ARBA" id="ARBA00022777"/>
    </source>
</evidence>
<dbReference type="InterPro" id="IPR002902">
    <property type="entry name" value="GNK2"/>
</dbReference>
<evidence type="ECO:0000256" key="15">
    <source>
        <dbReference type="ARBA" id="ARBA00047558"/>
    </source>
</evidence>
<dbReference type="PROSITE" id="PS51473">
    <property type="entry name" value="GNK2"/>
    <property type="match status" value="2"/>
</dbReference>
<keyword evidence="2" id="KW-0723">Serine/threonine-protein kinase</keyword>
<comment type="subcellular location">
    <subcellularLocation>
        <location evidence="1">Membrane</location>
        <topology evidence="1">Single-pass membrane protein</topology>
    </subcellularLocation>
</comment>
<evidence type="ECO:0000256" key="10">
    <source>
        <dbReference type="ARBA" id="ARBA00022840"/>
    </source>
</evidence>
<name>V7CIL8_PHAVU</name>
<organism evidence="22 23">
    <name type="scientific">Phaseolus vulgaris</name>
    <name type="common">Kidney bean</name>
    <name type="synonym">French bean</name>
    <dbReference type="NCBI Taxonomy" id="3885"/>
    <lineage>
        <taxon>Eukaryota</taxon>
        <taxon>Viridiplantae</taxon>
        <taxon>Streptophyta</taxon>
        <taxon>Embryophyta</taxon>
        <taxon>Tracheophyta</taxon>
        <taxon>Spermatophyta</taxon>
        <taxon>Magnoliopsida</taxon>
        <taxon>eudicotyledons</taxon>
        <taxon>Gunneridae</taxon>
        <taxon>Pentapetalae</taxon>
        <taxon>rosids</taxon>
        <taxon>fabids</taxon>
        <taxon>Fabales</taxon>
        <taxon>Fabaceae</taxon>
        <taxon>Papilionoideae</taxon>
        <taxon>50 kb inversion clade</taxon>
        <taxon>NPAAA clade</taxon>
        <taxon>indigoferoid/millettioid clade</taxon>
        <taxon>Phaseoleae</taxon>
        <taxon>Phaseolus</taxon>
    </lineage>
</organism>
<dbReference type="OrthoDB" id="688481at2759"/>
<feature type="compositionally biased region" description="Pro residues" evidence="18">
    <location>
        <begin position="305"/>
        <end position="319"/>
    </location>
</feature>
<keyword evidence="23" id="KW-1185">Reference proteome</keyword>
<comment type="catalytic activity">
    <reaction evidence="16">
        <text>L-threonyl-[protein] + ATP = O-phospho-L-threonyl-[protein] + ADP + H(+)</text>
        <dbReference type="Rhea" id="RHEA:46608"/>
        <dbReference type="Rhea" id="RHEA-COMP:11060"/>
        <dbReference type="Rhea" id="RHEA-COMP:11605"/>
        <dbReference type="ChEBI" id="CHEBI:15378"/>
        <dbReference type="ChEBI" id="CHEBI:30013"/>
        <dbReference type="ChEBI" id="CHEBI:30616"/>
        <dbReference type="ChEBI" id="CHEBI:61977"/>
        <dbReference type="ChEBI" id="CHEBI:456216"/>
    </reaction>
</comment>
<dbReference type="PANTHER" id="PTHR27002">
    <property type="entry name" value="RECEPTOR-LIKE SERINE/THREONINE-PROTEIN KINASE SD1-8"/>
    <property type="match status" value="1"/>
</dbReference>
<evidence type="ECO:0000256" key="14">
    <source>
        <dbReference type="ARBA" id="ARBA00023180"/>
    </source>
</evidence>
<evidence type="ECO:0000256" key="4">
    <source>
        <dbReference type="ARBA" id="ARBA00022679"/>
    </source>
</evidence>
<evidence type="ECO:0000256" key="18">
    <source>
        <dbReference type="SAM" id="MobiDB-lite"/>
    </source>
</evidence>
<dbReference type="PROSITE" id="PS00108">
    <property type="entry name" value="PROTEIN_KINASE_ST"/>
    <property type="match status" value="1"/>
</dbReference>
<dbReference type="Gramene" id="ESW29178">
    <property type="protein sequence ID" value="ESW29178"/>
    <property type="gene ID" value="PHAVU_002G049500g"/>
</dbReference>
<dbReference type="Gene3D" id="3.30.200.20">
    <property type="entry name" value="Phosphorylase Kinase, domain 1"/>
    <property type="match status" value="1"/>
</dbReference>
<keyword evidence="14" id="KW-0325">Glycoprotein</keyword>
<dbReference type="GO" id="GO:0004674">
    <property type="term" value="F:protein serine/threonine kinase activity"/>
    <property type="evidence" value="ECO:0007669"/>
    <property type="project" value="UniProtKB-KW"/>
</dbReference>
<reference evidence="23" key="1">
    <citation type="journal article" date="2014" name="Nat. Genet.">
        <title>A reference genome for common bean and genome-wide analysis of dual domestications.</title>
        <authorList>
            <person name="Schmutz J."/>
            <person name="McClean P.E."/>
            <person name="Mamidi S."/>
            <person name="Wu G.A."/>
            <person name="Cannon S.B."/>
            <person name="Grimwood J."/>
            <person name="Jenkins J."/>
            <person name="Shu S."/>
            <person name="Song Q."/>
            <person name="Chavarro C."/>
            <person name="Torres-Torres M."/>
            <person name="Geffroy V."/>
            <person name="Moghaddam S.M."/>
            <person name="Gao D."/>
            <person name="Abernathy B."/>
            <person name="Barry K."/>
            <person name="Blair M."/>
            <person name="Brick M.A."/>
            <person name="Chovatia M."/>
            <person name="Gepts P."/>
            <person name="Goodstein D.M."/>
            <person name="Gonzales M."/>
            <person name="Hellsten U."/>
            <person name="Hyten D.L."/>
            <person name="Jia G."/>
            <person name="Kelly J.D."/>
            <person name="Kudrna D."/>
            <person name="Lee R."/>
            <person name="Richard M.M."/>
            <person name="Miklas P.N."/>
            <person name="Osorno J.M."/>
            <person name="Rodrigues J."/>
            <person name="Thareau V."/>
            <person name="Urrea C.A."/>
            <person name="Wang M."/>
            <person name="Yu Y."/>
            <person name="Zhang M."/>
            <person name="Wing R.A."/>
            <person name="Cregan P.B."/>
            <person name="Rokhsar D.S."/>
            <person name="Jackson S.A."/>
        </authorList>
    </citation>
    <scope>NUCLEOTIDE SEQUENCE [LARGE SCALE GENOMIC DNA]</scope>
    <source>
        <strain evidence="23">cv. G19833</strain>
    </source>
</reference>
<dbReference type="FunFam" id="3.30.200.20:FF:000142">
    <property type="entry name" value="Cysteine-rich receptor-like protein kinase 10"/>
    <property type="match status" value="1"/>
</dbReference>
<dbReference type="SMART" id="SM00220">
    <property type="entry name" value="S_TKc"/>
    <property type="match status" value="1"/>
</dbReference>
<dbReference type="PROSITE" id="PS50011">
    <property type="entry name" value="PROTEIN_KINASE_DOM"/>
    <property type="match status" value="1"/>
</dbReference>
<dbReference type="FunFam" id="1.10.510.10:FF:000129">
    <property type="entry name" value="cysteine-rich receptor-like protein kinase 10"/>
    <property type="match status" value="1"/>
</dbReference>
<evidence type="ECO:0000256" key="2">
    <source>
        <dbReference type="ARBA" id="ARBA00022527"/>
    </source>
</evidence>
<dbReference type="InterPro" id="IPR017441">
    <property type="entry name" value="Protein_kinase_ATP_BS"/>
</dbReference>
<evidence type="ECO:0000256" key="3">
    <source>
        <dbReference type="ARBA" id="ARBA00022553"/>
    </source>
</evidence>
<keyword evidence="10 17" id="KW-0067">ATP-binding</keyword>